<evidence type="ECO:0000313" key="2">
    <source>
        <dbReference type="Proteomes" id="UP001199750"/>
    </source>
</evidence>
<keyword evidence="1" id="KW-0238">DNA-binding</keyword>
<name>A0AAW5CI58_9BACT</name>
<organism evidence="1 2">
    <name type="scientific">Odoribacter splanchnicus</name>
    <dbReference type="NCBI Taxonomy" id="28118"/>
    <lineage>
        <taxon>Bacteria</taxon>
        <taxon>Pseudomonadati</taxon>
        <taxon>Bacteroidota</taxon>
        <taxon>Bacteroidia</taxon>
        <taxon>Bacteroidales</taxon>
        <taxon>Odoribacteraceae</taxon>
        <taxon>Odoribacter</taxon>
    </lineage>
</organism>
<protein>
    <submittedName>
        <fullName evidence="1">LytTR family transcriptional regulator DNA-binding domain-containing protein</fullName>
    </submittedName>
</protein>
<accession>A0AAW5CI58</accession>
<evidence type="ECO:0000313" key="1">
    <source>
        <dbReference type="EMBL" id="MCG4961450.1"/>
    </source>
</evidence>
<sequence>MFKSRPAGAAVGEEAGIRGLLWALKQQESYKTRFLIPRKAVRDTDLWFNSRLSLNLVVPVPEKILVSKVRVGDFKEWFMKG</sequence>
<dbReference type="EMBL" id="JAKNDN010000036">
    <property type="protein sequence ID" value="MCG4961450.1"/>
    <property type="molecule type" value="Genomic_DNA"/>
</dbReference>
<reference evidence="1" key="1">
    <citation type="submission" date="2022-01" db="EMBL/GenBank/DDBJ databases">
        <title>Collection of gut derived symbiotic bacterial strains cultured from healthy donors.</title>
        <authorList>
            <person name="Lin H."/>
            <person name="Kohout C."/>
            <person name="Waligurski E."/>
            <person name="Pamer E.G."/>
        </authorList>
    </citation>
    <scope>NUCLEOTIDE SEQUENCE</scope>
    <source>
        <strain evidence="1">DFI.1.149</strain>
    </source>
</reference>
<proteinExistence type="predicted"/>
<comment type="caution">
    <text evidence="1">The sequence shown here is derived from an EMBL/GenBank/DDBJ whole genome shotgun (WGS) entry which is preliminary data.</text>
</comment>
<dbReference type="AlphaFoldDB" id="A0AAW5CI58"/>
<gene>
    <name evidence="1" type="ORF">L0P03_16585</name>
</gene>
<dbReference type="Proteomes" id="UP001199750">
    <property type="component" value="Unassembled WGS sequence"/>
</dbReference>
<dbReference type="GO" id="GO:0003677">
    <property type="term" value="F:DNA binding"/>
    <property type="evidence" value="ECO:0007669"/>
    <property type="project" value="UniProtKB-KW"/>
</dbReference>